<evidence type="ECO:0000256" key="3">
    <source>
        <dbReference type="ARBA" id="ARBA00022692"/>
    </source>
</evidence>
<dbReference type="InterPro" id="IPR023353">
    <property type="entry name" value="LemA-like_dom_sf"/>
</dbReference>
<gene>
    <name evidence="7" type="ORF">Strain138_001235</name>
    <name evidence="8" type="ORF">Strain318_001235</name>
</gene>
<dbReference type="InterPro" id="IPR007156">
    <property type="entry name" value="MamQ_LemA"/>
</dbReference>
<dbReference type="EMBL" id="CP130612">
    <property type="protein sequence ID" value="WKW11964.1"/>
    <property type="molecule type" value="Genomic_DNA"/>
</dbReference>
<keyword evidence="9" id="KW-1185">Reference proteome</keyword>
<accession>A0AA49JZE9</accession>
<evidence type="ECO:0000256" key="5">
    <source>
        <dbReference type="ARBA" id="ARBA00023136"/>
    </source>
</evidence>
<dbReference type="RefSeq" id="WP_367887982.1">
    <property type="nucleotide sequence ID" value="NZ_CP130613.1"/>
</dbReference>
<dbReference type="Pfam" id="PF04011">
    <property type="entry name" value="LemA"/>
    <property type="match status" value="1"/>
</dbReference>
<protein>
    <submittedName>
        <fullName evidence="8">LemA family protein</fullName>
    </submittedName>
</protein>
<proteinExistence type="inferred from homology"/>
<evidence type="ECO:0000256" key="1">
    <source>
        <dbReference type="ARBA" id="ARBA00004167"/>
    </source>
</evidence>
<dbReference type="KEGG" id="pspc:Strain318_001235"/>
<evidence type="ECO:0000313" key="7">
    <source>
        <dbReference type="EMBL" id="WKW11964.1"/>
    </source>
</evidence>
<keyword evidence="6" id="KW-0175">Coiled coil</keyword>
<reference evidence="8" key="1">
    <citation type="submission" date="2023-07" db="EMBL/GenBank/DDBJ databases">
        <authorList>
            <person name="Haufschild T."/>
            <person name="Kallscheuer N."/>
            <person name="Hammer J."/>
            <person name="Kohn T."/>
            <person name="Kabuu M."/>
            <person name="Jogler M."/>
            <person name="Wohfarth N."/>
            <person name="Heuer A."/>
            <person name="Rohde M."/>
            <person name="van Teeseling M.C.F."/>
            <person name="Jogler C."/>
        </authorList>
    </citation>
    <scope>NUCLEOTIDE SEQUENCE</scope>
    <source>
        <strain evidence="7">Strain 138</strain>
        <strain evidence="8">Strain 318</strain>
    </source>
</reference>
<dbReference type="GO" id="GO:0016020">
    <property type="term" value="C:membrane"/>
    <property type="evidence" value="ECO:0007669"/>
    <property type="project" value="UniProtKB-SubCell"/>
</dbReference>
<name>A0AA49JZE9_9BACT</name>
<comment type="similarity">
    <text evidence="2">Belongs to the LemA family.</text>
</comment>
<organism evidence="8 9">
    <name type="scientific">Pseudogemmatithrix spongiicola</name>
    <dbReference type="NCBI Taxonomy" id="3062599"/>
    <lineage>
        <taxon>Bacteria</taxon>
        <taxon>Pseudomonadati</taxon>
        <taxon>Gemmatimonadota</taxon>
        <taxon>Gemmatimonadia</taxon>
        <taxon>Gemmatimonadales</taxon>
        <taxon>Gemmatimonadaceae</taxon>
        <taxon>Pseudogemmatithrix</taxon>
    </lineage>
</organism>
<keyword evidence="4" id="KW-1133">Transmembrane helix</keyword>
<dbReference type="PANTHER" id="PTHR34478:SF2">
    <property type="entry name" value="MEMBRANE PROTEIN"/>
    <property type="match status" value="1"/>
</dbReference>
<accession>A0AA49JTZ6</accession>
<dbReference type="Gene3D" id="1.20.1440.20">
    <property type="entry name" value="LemA-like domain"/>
    <property type="match status" value="1"/>
</dbReference>
<evidence type="ECO:0000256" key="2">
    <source>
        <dbReference type="ARBA" id="ARBA00008854"/>
    </source>
</evidence>
<dbReference type="PANTHER" id="PTHR34478">
    <property type="entry name" value="PROTEIN LEMA"/>
    <property type="match status" value="1"/>
</dbReference>
<keyword evidence="5" id="KW-0472">Membrane</keyword>
<feature type="coiled-coil region" evidence="6">
    <location>
        <begin position="113"/>
        <end position="140"/>
    </location>
</feature>
<dbReference type="SUPFAM" id="SSF140478">
    <property type="entry name" value="LemA-like"/>
    <property type="match status" value="1"/>
</dbReference>
<comment type="subcellular location">
    <subcellularLocation>
        <location evidence="1">Membrane</location>
        <topology evidence="1">Single-pass membrane protein</topology>
    </subcellularLocation>
</comment>
<dbReference type="EMBL" id="CP130613">
    <property type="protein sequence ID" value="WKW14874.1"/>
    <property type="molecule type" value="Genomic_DNA"/>
</dbReference>
<sequence>MLILGIVAVVVVFWLISAYNGLIALRNQTANALKQIDVQLKRRHDLIPNLISSVQAAMDFEKDTLQAVISARNSAIQASAGFDPQHVKQVAAAETQLTGALGRFMAVVEAYPDLKATSNMKSLQEELASTENKVGFARQLYNDTATQYNTKQQQFPTNLVAGMANATPAELWEIEDAAERAVPKVEFRRGA</sequence>
<evidence type="ECO:0000313" key="8">
    <source>
        <dbReference type="EMBL" id="WKW14874.1"/>
    </source>
</evidence>
<evidence type="ECO:0000313" key="9">
    <source>
        <dbReference type="Proteomes" id="UP001229955"/>
    </source>
</evidence>
<dbReference type="AlphaFoldDB" id="A0AA49JZE9"/>
<evidence type="ECO:0000256" key="6">
    <source>
        <dbReference type="SAM" id="Coils"/>
    </source>
</evidence>
<keyword evidence="3" id="KW-0812">Transmembrane</keyword>
<dbReference type="Proteomes" id="UP001229955">
    <property type="component" value="Chromosome"/>
</dbReference>
<evidence type="ECO:0000256" key="4">
    <source>
        <dbReference type="ARBA" id="ARBA00022989"/>
    </source>
</evidence>